<dbReference type="GO" id="GO:0051782">
    <property type="term" value="P:negative regulation of cell division"/>
    <property type="evidence" value="ECO:0007669"/>
    <property type="project" value="TreeGrafter"/>
</dbReference>
<dbReference type="Pfam" id="PF13614">
    <property type="entry name" value="AAA_31"/>
    <property type="match status" value="1"/>
</dbReference>
<dbReference type="EMBL" id="ADFR01000014">
    <property type="protein sequence ID" value="EFC05373.1"/>
    <property type="molecule type" value="Genomic_DNA"/>
</dbReference>
<comment type="caution">
    <text evidence="2">The sequence shown here is derived from an EMBL/GenBank/DDBJ whole genome shotgun (WGS) entry which is preliminary data.</text>
</comment>
<dbReference type="SUPFAM" id="SSF52540">
    <property type="entry name" value="P-loop containing nucleoside triphosphate hydrolases"/>
    <property type="match status" value="1"/>
</dbReference>
<dbReference type="GO" id="GO:0009898">
    <property type="term" value="C:cytoplasmic side of plasma membrane"/>
    <property type="evidence" value="ECO:0007669"/>
    <property type="project" value="TreeGrafter"/>
</dbReference>
<name>D2MPS0_9FIRM</name>
<sequence length="398" mass="44125">MSLRTIVYGASQQEIKLIEDHLVEDQEIEVVYHSLNLPVAGDDVAKIQPDLVLVYGAASEWAYKIAGQIYTMFPNIVTIVMSDLTDESVARQVLNAGTSGFICPIPTDHNETCDAIKRIYSNSKSRIDLILEKSGAPRKAEMITVFGTKGGIGKTTLATNLAVSLAKQKLKVCILDFDMRFGDAHMFLGVEVKETVTDMLQEQRVPTIDTIRRFFVSHHSGVKLLGSPSSPEYASDISGEQLEPVINLLRAHYDYVIVDVSPEFSDINLLMLEMSNTVLFMTSLDIAALKNAKKSLLILDSLNLKGKVKLIVSREFKGDISLKDVEKVMGLKVEASIPDGYLDATKALNQGEPIVLFNEKSAISEAVDRFSYRISRKVELNRNDKTKKKSAFKFGGRK</sequence>
<gene>
    <name evidence="2" type="ORF">HMPREF9013_0307</name>
</gene>
<protein>
    <recommendedName>
        <fullName evidence="1">AAA domain-containing protein</fullName>
    </recommendedName>
</protein>
<dbReference type="InterPro" id="IPR025669">
    <property type="entry name" value="AAA_dom"/>
</dbReference>
<proteinExistence type="predicted"/>
<dbReference type="GO" id="GO:0005829">
    <property type="term" value="C:cytosol"/>
    <property type="evidence" value="ECO:0007669"/>
    <property type="project" value="TreeGrafter"/>
</dbReference>
<feature type="domain" description="AAA" evidence="1">
    <location>
        <begin position="141"/>
        <end position="296"/>
    </location>
</feature>
<evidence type="ECO:0000313" key="3">
    <source>
        <dbReference type="Proteomes" id="UP000005017"/>
    </source>
</evidence>
<dbReference type="STRING" id="679192.HMPREF9013_0307"/>
<dbReference type="InterPro" id="IPR027417">
    <property type="entry name" value="P-loop_NTPase"/>
</dbReference>
<accession>D2MPS0</accession>
<evidence type="ECO:0000313" key="2">
    <source>
        <dbReference type="EMBL" id="EFC05373.1"/>
    </source>
</evidence>
<reference evidence="3" key="1">
    <citation type="submission" date="2009-12" db="EMBL/GenBank/DDBJ databases">
        <title>Sequence of Clostridiales genomosp. BVAB3 str. UPII9-5.</title>
        <authorList>
            <person name="Madupu R."/>
            <person name="Durkin A.S."/>
            <person name="Torralba M."/>
            <person name="Methe B."/>
            <person name="Sutton G.G."/>
            <person name="Strausberg R.L."/>
            <person name="Nelson K.E."/>
        </authorList>
    </citation>
    <scope>NUCLEOTIDE SEQUENCE [LARGE SCALE GENOMIC DNA]</scope>
    <source>
        <strain evidence="3">W1219</strain>
    </source>
</reference>
<dbReference type="GO" id="GO:0016887">
    <property type="term" value="F:ATP hydrolysis activity"/>
    <property type="evidence" value="ECO:0007669"/>
    <property type="project" value="TreeGrafter"/>
</dbReference>
<dbReference type="OrthoDB" id="9794577at2"/>
<dbReference type="eggNOG" id="COG4963">
    <property type="taxonomic scope" value="Bacteria"/>
</dbReference>
<dbReference type="InterPro" id="IPR050625">
    <property type="entry name" value="ParA/MinD_ATPase"/>
</dbReference>
<dbReference type="PANTHER" id="PTHR43384:SF13">
    <property type="entry name" value="SLR0110 PROTEIN"/>
    <property type="match status" value="1"/>
</dbReference>
<dbReference type="Gene3D" id="3.40.50.2300">
    <property type="match status" value="1"/>
</dbReference>
<dbReference type="AlphaFoldDB" id="D2MPS0"/>
<keyword evidence="3" id="KW-1185">Reference proteome</keyword>
<dbReference type="PANTHER" id="PTHR43384">
    <property type="entry name" value="SEPTUM SITE-DETERMINING PROTEIN MIND HOMOLOG, CHLOROPLASTIC-RELATED"/>
    <property type="match status" value="1"/>
</dbReference>
<dbReference type="Proteomes" id="UP000005017">
    <property type="component" value="Unassembled WGS sequence"/>
</dbReference>
<dbReference type="Gene3D" id="3.40.50.300">
    <property type="entry name" value="P-loop containing nucleotide triphosphate hydrolases"/>
    <property type="match status" value="1"/>
</dbReference>
<evidence type="ECO:0000259" key="1">
    <source>
        <dbReference type="Pfam" id="PF13614"/>
    </source>
</evidence>
<organism evidence="2 3">
    <name type="scientific">Bulleidia extructa W1219</name>
    <dbReference type="NCBI Taxonomy" id="679192"/>
    <lineage>
        <taxon>Bacteria</taxon>
        <taxon>Bacillati</taxon>
        <taxon>Bacillota</taxon>
        <taxon>Erysipelotrichia</taxon>
        <taxon>Erysipelotrichales</taxon>
        <taxon>Erysipelotrichaceae</taxon>
        <taxon>Bulleidia</taxon>
    </lineage>
</organism>
<dbReference type="GO" id="GO:0005524">
    <property type="term" value="F:ATP binding"/>
    <property type="evidence" value="ECO:0007669"/>
    <property type="project" value="TreeGrafter"/>
</dbReference>
<dbReference type="RefSeq" id="WP_006627383.1">
    <property type="nucleotide sequence ID" value="NZ_ADFR01000014.1"/>
</dbReference>